<accession>A0A290XGS2</accession>
<dbReference type="RefSeq" id="WP_096299469.1">
    <property type="nucleotide sequence ID" value="NZ_CP023406.1"/>
</dbReference>
<dbReference type="Gene3D" id="1.20.120.550">
    <property type="entry name" value="Membrane associated eicosanoid/glutathione metabolism-like domain"/>
    <property type="match status" value="1"/>
</dbReference>
<gene>
    <name evidence="6" type="ORF">CNR27_13225</name>
</gene>
<dbReference type="GO" id="GO:0016020">
    <property type="term" value="C:membrane"/>
    <property type="evidence" value="ECO:0007669"/>
    <property type="project" value="UniProtKB-SubCell"/>
</dbReference>
<feature type="transmembrane region" description="Helical" evidence="5">
    <location>
        <begin position="108"/>
        <end position="128"/>
    </location>
</feature>
<evidence type="ECO:0000256" key="3">
    <source>
        <dbReference type="ARBA" id="ARBA00022989"/>
    </source>
</evidence>
<evidence type="ECO:0000256" key="1">
    <source>
        <dbReference type="ARBA" id="ARBA00004370"/>
    </source>
</evidence>
<dbReference type="InterPro" id="IPR023352">
    <property type="entry name" value="MAPEG-like_dom_sf"/>
</dbReference>
<keyword evidence="2 5" id="KW-0812">Transmembrane</keyword>
<organism evidence="6 7">
    <name type="scientific">Luteimonas chenhongjianii</name>
    <dbReference type="NCBI Taxonomy" id="2006110"/>
    <lineage>
        <taxon>Bacteria</taxon>
        <taxon>Pseudomonadati</taxon>
        <taxon>Pseudomonadota</taxon>
        <taxon>Gammaproteobacteria</taxon>
        <taxon>Lysobacterales</taxon>
        <taxon>Lysobacteraceae</taxon>
        <taxon>Luteimonas</taxon>
    </lineage>
</organism>
<dbReference type="InterPro" id="IPR001129">
    <property type="entry name" value="Membr-assoc_MAPEG"/>
</dbReference>
<proteinExistence type="predicted"/>
<evidence type="ECO:0000313" key="7">
    <source>
        <dbReference type="Proteomes" id="UP000218968"/>
    </source>
</evidence>
<protein>
    <recommendedName>
        <fullName evidence="8">Glutathione S-transferase</fullName>
    </recommendedName>
</protein>
<dbReference type="AlphaFoldDB" id="A0A290XGS2"/>
<keyword evidence="7" id="KW-1185">Reference proteome</keyword>
<dbReference type="SUPFAM" id="SSF161084">
    <property type="entry name" value="MAPEG domain-like"/>
    <property type="match status" value="1"/>
</dbReference>
<evidence type="ECO:0000256" key="2">
    <source>
        <dbReference type="ARBA" id="ARBA00022692"/>
    </source>
</evidence>
<evidence type="ECO:0000313" key="6">
    <source>
        <dbReference type="EMBL" id="ATD68271.1"/>
    </source>
</evidence>
<keyword evidence="3 5" id="KW-1133">Transmembrane helix</keyword>
<evidence type="ECO:0000256" key="4">
    <source>
        <dbReference type="ARBA" id="ARBA00023136"/>
    </source>
</evidence>
<comment type="subcellular location">
    <subcellularLocation>
        <location evidence="1">Membrane</location>
    </subcellularLocation>
</comment>
<evidence type="ECO:0000256" key="5">
    <source>
        <dbReference type="SAM" id="Phobius"/>
    </source>
</evidence>
<evidence type="ECO:0008006" key="8">
    <source>
        <dbReference type="Google" id="ProtNLM"/>
    </source>
</evidence>
<dbReference type="OrthoDB" id="8537976at2"/>
<reference evidence="7" key="1">
    <citation type="submission" date="2017-09" db="EMBL/GenBank/DDBJ databases">
        <title>Luteimonas liuhanmingii sp.nov., isolated from the intestinal contents of Tibetan Plateau Pika in Yushu, Qinghai Province, China.</title>
        <authorList>
            <person name="Gui Z."/>
        </authorList>
    </citation>
    <scope>NUCLEOTIDE SEQUENCE [LARGE SCALE GENOMIC DNA]</scope>
    <source>
        <strain evidence="7">100111</strain>
    </source>
</reference>
<name>A0A290XGS2_9GAMM</name>
<dbReference type="Proteomes" id="UP000218968">
    <property type="component" value="Chromosome"/>
</dbReference>
<dbReference type="EMBL" id="CP023406">
    <property type="protein sequence ID" value="ATD68271.1"/>
    <property type="molecule type" value="Genomic_DNA"/>
</dbReference>
<feature type="transmembrane region" description="Helical" evidence="5">
    <location>
        <begin position="6"/>
        <end position="26"/>
    </location>
</feature>
<keyword evidence="4 5" id="KW-0472">Membrane</keyword>
<dbReference type="PANTHER" id="PTHR35814">
    <property type="match status" value="1"/>
</dbReference>
<dbReference type="KEGG" id="lum:CNR27_13225"/>
<dbReference type="PANTHER" id="PTHR35814:SF1">
    <property type="entry name" value="GLUTATHIONE S-TRANSFERASE-RELATED"/>
    <property type="match status" value="1"/>
</dbReference>
<dbReference type="Pfam" id="PF01124">
    <property type="entry name" value="MAPEG"/>
    <property type="match status" value="1"/>
</dbReference>
<sequence>MTPRISLLIASLHVLLYLALTLRVILHRRAHAIGLGTGGDAVLTRKVRVHGNFSEYVPLGLLMLALLELAATPIPLLWAFGIALLLARVLHAIGLGGSAGYSFGRFSGALLTFATLVAMALLGVWRFAAGAMLVA</sequence>